<keyword evidence="3" id="KW-1185">Reference proteome</keyword>
<protein>
    <recommendedName>
        <fullName evidence="4">Tyrosine specific protein phosphatases domain-containing protein</fullName>
    </recommendedName>
</protein>
<dbReference type="InterPro" id="IPR016130">
    <property type="entry name" value="Tyr_Pase_AS"/>
</dbReference>
<proteinExistence type="inferred from homology"/>
<organism evidence="2 3">
    <name type="scientific">Oceanicoccus sagamiensis</name>
    <dbReference type="NCBI Taxonomy" id="716816"/>
    <lineage>
        <taxon>Bacteria</taxon>
        <taxon>Pseudomonadati</taxon>
        <taxon>Pseudomonadota</taxon>
        <taxon>Gammaproteobacteria</taxon>
        <taxon>Cellvibrionales</taxon>
        <taxon>Spongiibacteraceae</taxon>
        <taxon>Oceanicoccus</taxon>
    </lineage>
</organism>
<dbReference type="Pfam" id="PF13350">
    <property type="entry name" value="Y_phosphatase3"/>
    <property type="match status" value="1"/>
</dbReference>
<dbReference type="OrthoDB" id="1188001at2"/>
<gene>
    <name evidence="2" type="ORF">BST96_10625</name>
</gene>
<dbReference type="InterPro" id="IPR026893">
    <property type="entry name" value="Tyr/Ser_Pase_IphP-type"/>
</dbReference>
<reference evidence="2 3" key="1">
    <citation type="submission" date="2016-11" db="EMBL/GenBank/DDBJ databases">
        <title>Trade-off between light-utilization and light-protection in marine flavobacteria.</title>
        <authorList>
            <person name="Kumagai Y."/>
        </authorList>
    </citation>
    <scope>NUCLEOTIDE SEQUENCE [LARGE SCALE GENOMIC DNA]</scope>
    <source>
        <strain evidence="2 3">NBRC 107125</strain>
    </source>
</reference>
<dbReference type="SUPFAM" id="SSF52799">
    <property type="entry name" value="(Phosphotyrosine protein) phosphatases II"/>
    <property type="match status" value="1"/>
</dbReference>
<evidence type="ECO:0000313" key="2">
    <source>
        <dbReference type="EMBL" id="ARN74535.1"/>
    </source>
</evidence>
<comment type="similarity">
    <text evidence="1">Belongs to the protein-tyrosine phosphatase family.</text>
</comment>
<dbReference type="EMBL" id="CP019343">
    <property type="protein sequence ID" value="ARN74535.1"/>
    <property type="molecule type" value="Genomic_DNA"/>
</dbReference>
<dbReference type="AlphaFoldDB" id="A0A1X9NF88"/>
<dbReference type="PANTHER" id="PTHR31126">
    <property type="entry name" value="TYROSINE-PROTEIN PHOSPHATASE"/>
    <property type="match status" value="1"/>
</dbReference>
<evidence type="ECO:0008006" key="4">
    <source>
        <dbReference type="Google" id="ProtNLM"/>
    </source>
</evidence>
<evidence type="ECO:0000313" key="3">
    <source>
        <dbReference type="Proteomes" id="UP000193450"/>
    </source>
</evidence>
<dbReference type="Gene3D" id="3.90.190.10">
    <property type="entry name" value="Protein tyrosine phosphatase superfamily"/>
    <property type="match status" value="1"/>
</dbReference>
<dbReference type="GO" id="GO:0004721">
    <property type="term" value="F:phosphoprotein phosphatase activity"/>
    <property type="evidence" value="ECO:0007669"/>
    <property type="project" value="InterPro"/>
</dbReference>
<dbReference type="Proteomes" id="UP000193450">
    <property type="component" value="Chromosome"/>
</dbReference>
<sequence length="262" mass="29682">MSETLFKAPEGHHIPFKGTPNFRDYGGYTTIDGRSVKRRQLFRSGQLSKLTEVDQQQLAGLDIRLVFDFRRDEERQQDPSLFPLSAQPETVALPIHPGSAIGFLESIASGNMGSEKMASFMCAINQEFVFDQADKYRQMFCCLLDHAEGGSLVHCAAGKDRTGFAAAMMLSALGVPRETIFADYMLTADYVLVDKEIARVSKKYQWQGEPDVMRPLLEVRRDYLQSAFDMIDKQFPTIENYLQDVLGVGLAERDWLQARYLE</sequence>
<dbReference type="KEGG" id="osg:BST96_10625"/>
<dbReference type="PANTHER" id="PTHR31126:SF1">
    <property type="entry name" value="TYROSINE SPECIFIC PROTEIN PHOSPHATASES DOMAIN-CONTAINING PROTEIN"/>
    <property type="match status" value="1"/>
</dbReference>
<name>A0A1X9NF88_9GAMM</name>
<dbReference type="STRING" id="716816.BST96_10625"/>
<dbReference type="InterPro" id="IPR029021">
    <property type="entry name" value="Prot-tyrosine_phosphatase-like"/>
</dbReference>
<evidence type="ECO:0000256" key="1">
    <source>
        <dbReference type="ARBA" id="ARBA00009580"/>
    </source>
</evidence>
<dbReference type="RefSeq" id="WP_085758681.1">
    <property type="nucleotide sequence ID" value="NZ_CP019343.1"/>
</dbReference>
<dbReference type="PROSITE" id="PS00383">
    <property type="entry name" value="TYR_PHOSPHATASE_1"/>
    <property type="match status" value="1"/>
</dbReference>
<accession>A0A1X9NF88</accession>